<dbReference type="GO" id="GO:0005829">
    <property type="term" value="C:cytosol"/>
    <property type="evidence" value="ECO:0007669"/>
    <property type="project" value="TreeGrafter"/>
</dbReference>
<dbReference type="Gene3D" id="1.10.240.10">
    <property type="entry name" value="Tyrosyl-Transfer RNA Synthetase"/>
    <property type="match status" value="1"/>
</dbReference>
<dbReference type="EMBL" id="KQ965789">
    <property type="protein sequence ID" value="KXS12351.1"/>
    <property type="molecule type" value="Genomic_DNA"/>
</dbReference>
<dbReference type="PROSITE" id="PS50889">
    <property type="entry name" value="S4"/>
    <property type="match status" value="1"/>
</dbReference>
<dbReference type="InterPro" id="IPR014729">
    <property type="entry name" value="Rossmann-like_a/b/a_fold"/>
</dbReference>
<evidence type="ECO:0000256" key="6">
    <source>
        <dbReference type="ARBA" id="ARBA00022917"/>
    </source>
</evidence>
<keyword evidence="2 11" id="KW-0436">Ligase</keyword>
<dbReference type="Proteomes" id="UP000070544">
    <property type="component" value="Unassembled WGS sequence"/>
</dbReference>
<dbReference type="GO" id="GO:0005739">
    <property type="term" value="C:mitochondrion"/>
    <property type="evidence" value="ECO:0007669"/>
    <property type="project" value="TreeGrafter"/>
</dbReference>
<dbReference type="GO" id="GO:0003723">
    <property type="term" value="F:RNA binding"/>
    <property type="evidence" value="ECO:0007669"/>
    <property type="project" value="UniProtKB-KW"/>
</dbReference>
<dbReference type="SUPFAM" id="SSF55174">
    <property type="entry name" value="Alpha-L RNA-binding motif"/>
    <property type="match status" value="1"/>
</dbReference>
<evidence type="ECO:0000256" key="10">
    <source>
        <dbReference type="PROSITE-ProRule" id="PRU00182"/>
    </source>
</evidence>
<dbReference type="OMA" id="FKLYCGA"/>
<gene>
    <name evidence="13" type="ORF">M427DRAFT_125900</name>
</gene>
<dbReference type="InterPro" id="IPR036986">
    <property type="entry name" value="S4_RNA-bd_sf"/>
</dbReference>
<dbReference type="PANTHER" id="PTHR11766">
    <property type="entry name" value="TYROSYL-TRNA SYNTHETASE"/>
    <property type="match status" value="1"/>
</dbReference>
<proteinExistence type="inferred from homology"/>
<dbReference type="CDD" id="cd00805">
    <property type="entry name" value="TyrRS_core"/>
    <property type="match status" value="1"/>
</dbReference>
<evidence type="ECO:0000256" key="7">
    <source>
        <dbReference type="ARBA" id="ARBA00023146"/>
    </source>
</evidence>
<accession>A0A139A6G5</accession>
<dbReference type="FunFam" id="1.10.240.10:FF:000001">
    <property type="entry name" value="Tyrosine--tRNA ligase"/>
    <property type="match status" value="1"/>
</dbReference>
<dbReference type="Pfam" id="PF00579">
    <property type="entry name" value="tRNA-synt_1b"/>
    <property type="match status" value="1"/>
</dbReference>
<evidence type="ECO:0000256" key="2">
    <source>
        <dbReference type="ARBA" id="ARBA00022598"/>
    </source>
</evidence>
<evidence type="ECO:0000256" key="9">
    <source>
        <dbReference type="ARBA" id="ARBA00048248"/>
    </source>
</evidence>
<dbReference type="GO" id="GO:0005524">
    <property type="term" value="F:ATP binding"/>
    <property type="evidence" value="ECO:0007669"/>
    <property type="project" value="UniProtKB-KW"/>
</dbReference>
<dbReference type="Pfam" id="PF22421">
    <property type="entry name" value="SYY_C-terminal"/>
    <property type="match status" value="1"/>
</dbReference>
<dbReference type="InterPro" id="IPR024088">
    <property type="entry name" value="Tyr-tRNA-ligase_bac-type"/>
</dbReference>
<dbReference type="EC" id="6.1.1.1" evidence="1"/>
<organism evidence="13 14">
    <name type="scientific">Gonapodya prolifera (strain JEL478)</name>
    <name type="common">Monoblepharis prolifera</name>
    <dbReference type="NCBI Taxonomy" id="1344416"/>
    <lineage>
        <taxon>Eukaryota</taxon>
        <taxon>Fungi</taxon>
        <taxon>Fungi incertae sedis</taxon>
        <taxon>Chytridiomycota</taxon>
        <taxon>Chytridiomycota incertae sedis</taxon>
        <taxon>Monoblepharidomycetes</taxon>
        <taxon>Monoblepharidales</taxon>
        <taxon>Gonapodyaceae</taxon>
        <taxon>Gonapodya</taxon>
    </lineage>
</organism>
<evidence type="ECO:0000256" key="4">
    <source>
        <dbReference type="ARBA" id="ARBA00022840"/>
    </source>
</evidence>
<reference evidence="13 14" key="1">
    <citation type="journal article" date="2015" name="Genome Biol. Evol.">
        <title>Phylogenomic analyses indicate that early fungi evolved digesting cell walls of algal ancestors of land plants.</title>
        <authorList>
            <person name="Chang Y."/>
            <person name="Wang S."/>
            <person name="Sekimoto S."/>
            <person name="Aerts A.L."/>
            <person name="Choi C."/>
            <person name="Clum A."/>
            <person name="LaButti K.M."/>
            <person name="Lindquist E.A."/>
            <person name="Yee Ngan C."/>
            <person name="Ohm R.A."/>
            <person name="Salamov A.A."/>
            <person name="Grigoriev I.V."/>
            <person name="Spatafora J.W."/>
            <person name="Berbee M.L."/>
        </authorList>
    </citation>
    <scope>NUCLEOTIDE SEQUENCE [LARGE SCALE GENOMIC DNA]</scope>
    <source>
        <strain evidence="13 14">JEL478</strain>
    </source>
</reference>
<feature type="domain" description="Tyrosine--tRNA ligase SYY-like C-terminal" evidence="12">
    <location>
        <begin position="514"/>
        <end position="576"/>
    </location>
</feature>
<dbReference type="OrthoDB" id="337870at2759"/>
<keyword evidence="3 11" id="KW-0547">Nucleotide-binding</keyword>
<dbReference type="SUPFAM" id="SSF52374">
    <property type="entry name" value="Nucleotidylyl transferase"/>
    <property type="match status" value="1"/>
</dbReference>
<dbReference type="Gene3D" id="3.10.290.10">
    <property type="entry name" value="RNA-binding S4 domain"/>
    <property type="match status" value="1"/>
</dbReference>
<dbReference type="InterPro" id="IPR002307">
    <property type="entry name" value="Tyr-tRNA-ligase"/>
</dbReference>
<dbReference type="InterPro" id="IPR054608">
    <property type="entry name" value="SYY-like_C"/>
</dbReference>
<keyword evidence="4 11" id="KW-0067">ATP-binding</keyword>
<sequence length="581" mass="64200">MSIWTRGVVCAKTRTKGLSVLYCVVQSPVKTNGLHELRWRTNRRRISIYAHTSRESSFRHANGQSRMTIRGFHVWGYKKQSSNVSEDTISQRYSDPVTLMKERGLIQGVTNESISSAAQSSDTPVYCGFDPTARSLHVGNLLQIVGLLHFWRCGHSIVALLGGATASIGDPSGRSTERPLLDHAQLALNTASIEHQLQSLLATGMRHIVRKKYGACTPLQHLSRGGEPPEDLPTLTIANNHSWHSKMSFLDFLRDIGRHARVGTMLSRESVKSRMDQAEGLSFTEFSYQLLQGYDFYYMNAAGLERDDPEAQPIKVKVQMGGSDQWGNIVAGVELIRRKRALSSSHSKPADSSSSPSVDTDETWGVTLPLVTTATGEKFGKSAGNAVWLDSNMVSHFDFYQFFRRTPDSEVERYLKYFTFLPLSEIEEVMAEHAKAPNLHLPQRTLAAEVTEMVHGPTALRAALLKTRLLFDSTQTDADGIATPLTSFPPEDILAAFENDPRLARLQKEAVVGQEVVRVAASAGVAKSKTQALKLLTSGGLYINDTKCTDETRRITDTDLIGGRVIVLRTGKSNNVVVEVL</sequence>
<dbReference type="InterPro" id="IPR002305">
    <property type="entry name" value="aa-tRNA-synth_Ic"/>
</dbReference>
<dbReference type="Gene3D" id="3.40.50.620">
    <property type="entry name" value="HUPs"/>
    <property type="match status" value="1"/>
</dbReference>
<dbReference type="AlphaFoldDB" id="A0A139A6G5"/>
<evidence type="ECO:0000256" key="8">
    <source>
        <dbReference type="ARBA" id="ARBA00033323"/>
    </source>
</evidence>
<dbReference type="GO" id="GO:0004831">
    <property type="term" value="F:tyrosine-tRNA ligase activity"/>
    <property type="evidence" value="ECO:0007669"/>
    <property type="project" value="UniProtKB-EC"/>
</dbReference>
<evidence type="ECO:0000256" key="5">
    <source>
        <dbReference type="ARBA" id="ARBA00022884"/>
    </source>
</evidence>
<dbReference type="NCBIfam" id="TIGR00234">
    <property type="entry name" value="tyrS"/>
    <property type="match status" value="1"/>
</dbReference>
<evidence type="ECO:0000259" key="12">
    <source>
        <dbReference type="Pfam" id="PF22421"/>
    </source>
</evidence>
<evidence type="ECO:0000256" key="3">
    <source>
        <dbReference type="ARBA" id="ARBA00022741"/>
    </source>
</evidence>
<dbReference type="InterPro" id="IPR024107">
    <property type="entry name" value="Tyr-tRNA-ligase_bac_1"/>
</dbReference>
<keyword evidence="7 11" id="KW-0030">Aminoacyl-tRNA synthetase</keyword>
<dbReference type="STRING" id="1344416.A0A139A6G5"/>
<keyword evidence="5 10" id="KW-0694">RNA-binding</keyword>
<evidence type="ECO:0000313" key="13">
    <source>
        <dbReference type="EMBL" id="KXS12351.1"/>
    </source>
</evidence>
<evidence type="ECO:0000256" key="11">
    <source>
        <dbReference type="RuleBase" id="RU363036"/>
    </source>
</evidence>
<comment type="catalytic activity">
    <reaction evidence="9">
        <text>tRNA(Tyr) + L-tyrosine + ATP = L-tyrosyl-tRNA(Tyr) + AMP + diphosphate + H(+)</text>
        <dbReference type="Rhea" id="RHEA:10220"/>
        <dbReference type="Rhea" id="RHEA-COMP:9706"/>
        <dbReference type="Rhea" id="RHEA-COMP:9707"/>
        <dbReference type="ChEBI" id="CHEBI:15378"/>
        <dbReference type="ChEBI" id="CHEBI:30616"/>
        <dbReference type="ChEBI" id="CHEBI:33019"/>
        <dbReference type="ChEBI" id="CHEBI:58315"/>
        <dbReference type="ChEBI" id="CHEBI:78442"/>
        <dbReference type="ChEBI" id="CHEBI:78536"/>
        <dbReference type="ChEBI" id="CHEBI:456215"/>
        <dbReference type="EC" id="6.1.1.1"/>
    </reaction>
</comment>
<keyword evidence="6 11" id="KW-0648">Protein biosynthesis</keyword>
<evidence type="ECO:0000256" key="1">
    <source>
        <dbReference type="ARBA" id="ARBA00013160"/>
    </source>
</evidence>
<name>A0A139A6G5_GONPJ</name>
<dbReference type="HAMAP" id="MF_02006">
    <property type="entry name" value="Tyr_tRNA_synth_type1"/>
    <property type="match status" value="1"/>
</dbReference>
<keyword evidence="14" id="KW-1185">Reference proteome</keyword>
<evidence type="ECO:0000313" key="14">
    <source>
        <dbReference type="Proteomes" id="UP000070544"/>
    </source>
</evidence>
<dbReference type="PANTHER" id="PTHR11766:SF0">
    <property type="entry name" value="TYROSINE--TRNA LIGASE, MITOCHONDRIAL"/>
    <property type="match status" value="1"/>
</dbReference>
<dbReference type="GO" id="GO:0006437">
    <property type="term" value="P:tyrosyl-tRNA aminoacylation"/>
    <property type="evidence" value="ECO:0007669"/>
    <property type="project" value="InterPro"/>
</dbReference>
<comment type="similarity">
    <text evidence="11">Belongs to the class-I aminoacyl-tRNA synthetase family.</text>
</comment>
<protein>
    <recommendedName>
        <fullName evidence="1">tyrosine--tRNA ligase</fullName>
        <ecNumber evidence="1">6.1.1.1</ecNumber>
    </recommendedName>
    <alternativeName>
        <fullName evidence="8">Tyrosyl-tRNA synthetase</fullName>
    </alternativeName>
</protein>